<proteinExistence type="predicted"/>
<name>W2SS61_NECAM</name>
<reference evidence="2" key="1">
    <citation type="journal article" date="2014" name="Nat. Genet.">
        <title>Genome of the human hookworm Necator americanus.</title>
        <authorList>
            <person name="Tang Y.T."/>
            <person name="Gao X."/>
            <person name="Rosa B.A."/>
            <person name="Abubucker S."/>
            <person name="Hallsworth-Pepin K."/>
            <person name="Martin J."/>
            <person name="Tyagi R."/>
            <person name="Heizer E."/>
            <person name="Zhang X."/>
            <person name="Bhonagiri-Palsikar V."/>
            <person name="Minx P."/>
            <person name="Warren W.C."/>
            <person name="Wang Q."/>
            <person name="Zhan B."/>
            <person name="Hotez P.J."/>
            <person name="Sternberg P.W."/>
            <person name="Dougall A."/>
            <person name="Gaze S.T."/>
            <person name="Mulvenna J."/>
            <person name="Sotillo J."/>
            <person name="Ranganathan S."/>
            <person name="Rabelo E.M."/>
            <person name="Wilson R.K."/>
            <person name="Felgner P.L."/>
            <person name="Bethony J."/>
            <person name="Hawdon J.M."/>
            <person name="Gasser R.B."/>
            <person name="Loukas A."/>
            <person name="Mitreva M."/>
        </authorList>
    </citation>
    <scope>NUCLEOTIDE SEQUENCE [LARGE SCALE GENOMIC DNA]</scope>
</reference>
<evidence type="ECO:0000313" key="1">
    <source>
        <dbReference type="EMBL" id="ETN72589.1"/>
    </source>
</evidence>
<protein>
    <submittedName>
        <fullName evidence="1">Uncharacterized protein</fullName>
    </submittedName>
</protein>
<dbReference type="KEGG" id="nai:NECAME_13817"/>
<evidence type="ECO:0000313" key="2">
    <source>
        <dbReference type="Proteomes" id="UP000053676"/>
    </source>
</evidence>
<gene>
    <name evidence="1" type="ORF">NECAME_13817</name>
</gene>
<feature type="non-terminal residue" evidence="1">
    <location>
        <position position="94"/>
    </location>
</feature>
<dbReference type="AlphaFoldDB" id="W2SS61"/>
<organism evidence="1 2">
    <name type="scientific">Necator americanus</name>
    <name type="common">Human hookworm</name>
    <dbReference type="NCBI Taxonomy" id="51031"/>
    <lineage>
        <taxon>Eukaryota</taxon>
        <taxon>Metazoa</taxon>
        <taxon>Ecdysozoa</taxon>
        <taxon>Nematoda</taxon>
        <taxon>Chromadorea</taxon>
        <taxon>Rhabditida</taxon>
        <taxon>Rhabditina</taxon>
        <taxon>Rhabditomorpha</taxon>
        <taxon>Strongyloidea</taxon>
        <taxon>Ancylostomatidae</taxon>
        <taxon>Bunostominae</taxon>
        <taxon>Necator</taxon>
    </lineage>
</organism>
<keyword evidence="2" id="KW-1185">Reference proteome</keyword>
<sequence>MSLAFVERMSALDYRLTHDLVRTLMKYIATSIKCKTPLHVKDKTTTGSSVAEDEAKQNEIIASNHASSFMVRMIEALERLCGINNFRIVLHYFL</sequence>
<dbReference type="EMBL" id="KI663775">
    <property type="protein sequence ID" value="ETN72589.1"/>
    <property type="molecule type" value="Genomic_DNA"/>
</dbReference>
<dbReference type="Proteomes" id="UP000053676">
    <property type="component" value="Unassembled WGS sequence"/>
</dbReference>
<accession>W2SS61</accession>